<dbReference type="KEGG" id="aab:A4R43_08910"/>
<evidence type="ECO:0000313" key="3">
    <source>
        <dbReference type="EMBL" id="AXB42636.1"/>
    </source>
</evidence>
<evidence type="ECO:0000259" key="1">
    <source>
        <dbReference type="Pfam" id="PF11296"/>
    </source>
</evidence>
<dbReference type="InterPro" id="IPR021447">
    <property type="entry name" value="DUF3097_C"/>
</dbReference>
<proteinExistence type="predicted"/>
<name>A0A344L3L2_9PSEU</name>
<dbReference type="Proteomes" id="UP000250434">
    <property type="component" value="Chromosome"/>
</dbReference>
<reference evidence="3 4" key="1">
    <citation type="submission" date="2016-04" db="EMBL/GenBank/DDBJ databases">
        <title>Complete genome sequence and analysis of deep-sea sediment isolate, Amycolatopsis sp. WP1.</title>
        <authorList>
            <person name="Wang H."/>
            <person name="Chen S."/>
            <person name="Wu Q."/>
        </authorList>
    </citation>
    <scope>NUCLEOTIDE SEQUENCE [LARGE SCALE GENOMIC DNA]</scope>
    <source>
        <strain evidence="3 4">WP1</strain>
    </source>
</reference>
<gene>
    <name evidence="3" type="ORF">A4R43_08910</name>
</gene>
<accession>A0A344L3L2</accession>
<evidence type="ECO:0000259" key="2">
    <source>
        <dbReference type="Pfam" id="PF22845"/>
    </source>
</evidence>
<dbReference type="AlphaFoldDB" id="A0A344L3L2"/>
<dbReference type="Pfam" id="PF22845">
    <property type="entry name" value="DUF3097_N"/>
    <property type="match status" value="1"/>
</dbReference>
<evidence type="ECO:0008006" key="5">
    <source>
        <dbReference type="Google" id="ProtNLM"/>
    </source>
</evidence>
<dbReference type="RefSeq" id="WP_113691898.1">
    <property type="nucleotide sequence ID" value="NZ_CP015163.1"/>
</dbReference>
<evidence type="ECO:0000313" key="4">
    <source>
        <dbReference type="Proteomes" id="UP000250434"/>
    </source>
</evidence>
<dbReference type="OrthoDB" id="3398606at2"/>
<sequence length="268" mass="28978">MRSHSYGSDVLAGSRKRVIPEVPAEPGLVVEEPGGFCGAVVRLEHGTVVLEDRHGKHRVFPLSRAGFLLEGKPVTLVPAKSAPAKPAASASGSVKVAGLRARTARDSRIWVEGKHDAELVERVWGHDLRVEGVVVEPLDGVDVLADRIEEFGTGPGRKLGVLVDHLVAGSKESRLVEAIRDEHVLVTGHPYVDIWQAVKPASVGIRAWPVVPKGLPWKEGICSALGWGEPYEGWQRVLAGVRSYRDLETPLIGAVERLIDFVAPPPEE</sequence>
<feature type="domain" description="DUF3097" evidence="1">
    <location>
        <begin position="107"/>
        <end position="263"/>
    </location>
</feature>
<protein>
    <recommendedName>
        <fullName evidence="5">DUF3097 domain-containing protein</fullName>
    </recommendedName>
</protein>
<dbReference type="InterPro" id="IPR053883">
    <property type="entry name" value="DUF3097_N"/>
</dbReference>
<feature type="domain" description="DUF3097" evidence="2">
    <location>
        <begin position="21"/>
        <end position="78"/>
    </location>
</feature>
<keyword evidence="4" id="KW-1185">Reference proteome</keyword>
<dbReference type="Pfam" id="PF11296">
    <property type="entry name" value="DUF3097_C"/>
    <property type="match status" value="1"/>
</dbReference>
<dbReference type="EMBL" id="CP015163">
    <property type="protein sequence ID" value="AXB42636.1"/>
    <property type="molecule type" value="Genomic_DNA"/>
</dbReference>
<organism evidence="3 4">
    <name type="scientific">Amycolatopsis albispora</name>
    <dbReference type="NCBI Taxonomy" id="1804986"/>
    <lineage>
        <taxon>Bacteria</taxon>
        <taxon>Bacillati</taxon>
        <taxon>Actinomycetota</taxon>
        <taxon>Actinomycetes</taxon>
        <taxon>Pseudonocardiales</taxon>
        <taxon>Pseudonocardiaceae</taxon>
        <taxon>Amycolatopsis</taxon>
    </lineage>
</organism>